<dbReference type="Proteomes" id="UP000232638">
    <property type="component" value="Chromosome"/>
</dbReference>
<dbReference type="InterPro" id="IPR043502">
    <property type="entry name" value="DNA/RNA_pol_sf"/>
</dbReference>
<gene>
    <name evidence="4" type="ORF">THSYN_23195</name>
</gene>
<evidence type="ECO:0000313" key="4">
    <source>
        <dbReference type="EMBL" id="AUB83562.1"/>
    </source>
</evidence>
<reference evidence="4 5" key="1">
    <citation type="submission" date="2017-03" db="EMBL/GenBank/DDBJ databases">
        <title>Complete genome sequence of Candidatus 'Thiodictyon syntrophicum' sp. nov. strain Cad16T, a photolithoautotroph purple sulfur bacterium isolated from an alpine meromictic lake.</title>
        <authorList>
            <person name="Luedin S.M."/>
            <person name="Pothier J.F."/>
            <person name="Danza F."/>
            <person name="Storelli N."/>
            <person name="Wittwer M."/>
            <person name="Tonolla M."/>
        </authorList>
    </citation>
    <scope>NUCLEOTIDE SEQUENCE [LARGE SCALE GENOMIC DNA]</scope>
    <source>
        <strain evidence="4 5">Cad16T</strain>
    </source>
</reference>
<dbReference type="AlphaFoldDB" id="A0A2K8UDA3"/>
<comment type="similarity">
    <text evidence="1">Belongs to the bacterial reverse transcriptase family.</text>
</comment>
<dbReference type="PROSITE" id="PS50878">
    <property type="entry name" value="RT_POL"/>
    <property type="match status" value="1"/>
</dbReference>
<dbReference type="PANTHER" id="PTHR34047">
    <property type="entry name" value="NUCLEAR INTRON MATURASE 1, MITOCHONDRIAL-RELATED"/>
    <property type="match status" value="1"/>
</dbReference>
<evidence type="ECO:0000256" key="2">
    <source>
        <dbReference type="SAM" id="MobiDB-lite"/>
    </source>
</evidence>
<dbReference type="Pfam" id="PF00078">
    <property type="entry name" value="RVT_1"/>
    <property type="match status" value="1"/>
</dbReference>
<dbReference type="InterPro" id="IPR007695">
    <property type="entry name" value="DNA_mismatch_repair_MutS-lik_N"/>
</dbReference>
<dbReference type="EMBL" id="CP020370">
    <property type="protein sequence ID" value="AUB83562.1"/>
    <property type="molecule type" value="Genomic_DNA"/>
</dbReference>
<dbReference type="SUPFAM" id="SSF56672">
    <property type="entry name" value="DNA/RNA polymerases"/>
    <property type="match status" value="1"/>
</dbReference>
<dbReference type="SUPFAM" id="SSF55271">
    <property type="entry name" value="DNA repair protein MutS, domain I"/>
    <property type="match status" value="1"/>
</dbReference>
<dbReference type="KEGG" id="tsy:THSYN_23195"/>
<name>A0A2K8UDA3_9GAMM</name>
<keyword evidence="5" id="KW-1185">Reference proteome</keyword>
<dbReference type="GO" id="GO:0030983">
    <property type="term" value="F:mismatched DNA binding"/>
    <property type="evidence" value="ECO:0007669"/>
    <property type="project" value="InterPro"/>
</dbReference>
<dbReference type="PANTHER" id="PTHR34047:SF8">
    <property type="entry name" value="PROTEIN YKFC"/>
    <property type="match status" value="1"/>
</dbReference>
<dbReference type="InterPro" id="IPR000477">
    <property type="entry name" value="RT_dom"/>
</dbReference>
<dbReference type="InterPro" id="IPR051083">
    <property type="entry name" value="GrpII_Intron_Splice-Mob/Def"/>
</dbReference>
<feature type="region of interest" description="Disordered" evidence="2">
    <location>
        <begin position="1"/>
        <end position="27"/>
    </location>
</feature>
<evidence type="ECO:0000313" key="5">
    <source>
        <dbReference type="Proteomes" id="UP000232638"/>
    </source>
</evidence>
<proteinExistence type="inferred from homology"/>
<dbReference type="InterPro" id="IPR016151">
    <property type="entry name" value="DNA_mismatch_repair_MutS_N"/>
</dbReference>
<protein>
    <recommendedName>
        <fullName evidence="3">Reverse transcriptase domain-containing protein</fullName>
    </recommendedName>
</protein>
<dbReference type="GO" id="GO:0005524">
    <property type="term" value="F:ATP binding"/>
    <property type="evidence" value="ECO:0007669"/>
    <property type="project" value="InterPro"/>
</dbReference>
<feature type="domain" description="Reverse transcriptase" evidence="3">
    <location>
        <begin position="138"/>
        <end position="386"/>
    </location>
</feature>
<dbReference type="Gene3D" id="3.40.1170.10">
    <property type="entry name" value="DNA repair protein MutS, domain I"/>
    <property type="match status" value="1"/>
</dbReference>
<feature type="compositionally biased region" description="Basic and acidic residues" evidence="2">
    <location>
        <begin position="56"/>
        <end position="67"/>
    </location>
</feature>
<feature type="region of interest" description="Disordered" evidence="2">
    <location>
        <begin position="56"/>
        <end position="80"/>
    </location>
</feature>
<accession>A0A2K8UDA3</accession>
<evidence type="ECO:0000259" key="3">
    <source>
        <dbReference type="PROSITE" id="PS50878"/>
    </source>
</evidence>
<dbReference type="Pfam" id="PF01624">
    <property type="entry name" value="MutS_I"/>
    <property type="match status" value="1"/>
</dbReference>
<evidence type="ECO:0000256" key="1">
    <source>
        <dbReference type="ARBA" id="ARBA00034120"/>
    </source>
</evidence>
<organism evidence="4 5">
    <name type="scientific">Candidatus Thiodictyon syntrophicum</name>
    <dbReference type="NCBI Taxonomy" id="1166950"/>
    <lineage>
        <taxon>Bacteria</taxon>
        <taxon>Pseudomonadati</taxon>
        <taxon>Pseudomonadota</taxon>
        <taxon>Gammaproteobacteria</taxon>
        <taxon>Chromatiales</taxon>
        <taxon>Chromatiaceae</taxon>
        <taxon>Thiodictyon</taxon>
    </lineage>
</organism>
<feature type="compositionally biased region" description="Basic and acidic residues" evidence="2">
    <location>
        <begin position="1"/>
        <end position="10"/>
    </location>
</feature>
<dbReference type="CDD" id="cd01651">
    <property type="entry name" value="RT_G2_intron"/>
    <property type="match status" value="1"/>
</dbReference>
<sequence length="606" mass="70060">MRGRHVDTGRDTLSGIPNRWGAAEPDVTPDAVPVSGWASVRVLVRYAVRAESQQRVELQHRQREPEQRQQGQPDLRLGRAPRRMIPFASDEPERWGLMLFSYENLDRHYLRCRSNKRNTINALRFEEHQELNLLALREALETRTYRPAPSVCFVTQRPKLREIFAADFRDRVVHHVLVDHLERYWERVFIHDSYACRKGKGIHAAVARLQGFIRQVTANGQRPGWYLQLDIRNYFMRIDKAILWRLLAPHITDEDARWLTELLVFHDCTLGHIVKGAPGDLERVPPHKTLLRCEPGKGLPIGNLNSQFFANVYLNGLDQFVKHQLRCGYYLRYCDDFLLLSADRDELVSWRARLETYLRETLALELNPRERLRPLSDGVDFLGYIVRRDYRLVRRRVVDALKARLRAYRALLVTADAGTVTYRFEAADLDRLHAVLSSYLGHFKHANAHRLWQSLWAGHGWLAVYFDWDAAAWRVTPRWRMPPGLTNVRQQYAWVRGRFPDAVALFQVGAYYEFYDRRDAPIAGLLGLQPLGENPRGALFGVPGRLFGRTLARLIVGGRSVVVVRQGERDWTGIRERVVAWRMVPVVGSLGGGGAYAAATEREEVR</sequence>
<dbReference type="GO" id="GO:0006298">
    <property type="term" value="P:mismatch repair"/>
    <property type="evidence" value="ECO:0007669"/>
    <property type="project" value="InterPro"/>
</dbReference>